<accession>A0A1S1MSI1</accession>
<evidence type="ECO:0000256" key="3">
    <source>
        <dbReference type="SAM" id="MobiDB-lite"/>
    </source>
</evidence>
<keyword evidence="2" id="KW-0175">Coiled coil</keyword>
<evidence type="ECO:0000313" key="5">
    <source>
        <dbReference type="Proteomes" id="UP000179786"/>
    </source>
</evidence>
<comment type="caution">
    <text evidence="4">The sequence shown here is derived from an EMBL/GenBank/DDBJ whole genome shotgun (WGS) entry which is preliminary data.</text>
</comment>
<comment type="similarity">
    <text evidence="1">Belongs to the PspA/Vipp/IM30 family.</text>
</comment>
<dbReference type="InterPro" id="IPR007157">
    <property type="entry name" value="PspA_VIPP1"/>
</dbReference>
<feature type="coiled-coil region" evidence="2">
    <location>
        <begin position="110"/>
        <end position="144"/>
    </location>
</feature>
<feature type="coiled-coil region" evidence="2">
    <location>
        <begin position="28"/>
        <end position="55"/>
    </location>
</feature>
<dbReference type="EMBL" id="MKJU01000028">
    <property type="protein sequence ID" value="OHU89809.1"/>
    <property type="molecule type" value="Genomic_DNA"/>
</dbReference>
<gene>
    <name evidence="4" type="ORF">BET10_16985</name>
</gene>
<organism evidence="4 5">
    <name type="scientific">Pseudoalteromonas amylolytica</name>
    <dbReference type="NCBI Taxonomy" id="1859457"/>
    <lineage>
        <taxon>Bacteria</taxon>
        <taxon>Pseudomonadati</taxon>
        <taxon>Pseudomonadota</taxon>
        <taxon>Gammaproteobacteria</taxon>
        <taxon>Alteromonadales</taxon>
        <taxon>Pseudoalteromonadaceae</taxon>
        <taxon>Pseudoalteromonas</taxon>
    </lineage>
</organism>
<name>A0A1S1MSI1_9GAMM</name>
<evidence type="ECO:0000313" key="4">
    <source>
        <dbReference type="EMBL" id="OHU89809.1"/>
    </source>
</evidence>
<sequence length="230" mass="25053">MSILKKLFTAVRGGAREAGEAIIDANGIRIFEQEIADAKNALEKAKRSLTEVMAKEMQTSRKVKALEDSIAEHEGYAGQALEQGNEALALEIAEKIGDFETEKAEHEEVLNGFSQHIVALKQQVKEAEKSIKENQRQLSMVKTTESVQQATMAVNSTLNTNSSSMTSAKASLERIKQRQQDRQDQLGAAKALESQTNGDDLKAKMAQAGIGASNPKSEDILARIKAKKGQ</sequence>
<dbReference type="STRING" id="1859457.BET10_16985"/>
<dbReference type="OrthoDB" id="8844617at2"/>
<dbReference type="PANTHER" id="PTHR31088">
    <property type="entry name" value="MEMBRANE-ASSOCIATED PROTEIN VIPP1, CHLOROPLASTIC"/>
    <property type="match status" value="1"/>
</dbReference>
<reference evidence="4 5" key="1">
    <citation type="submission" date="2016-09" db="EMBL/GenBank/DDBJ databases">
        <title>Pseudoalteromonas amylolytica sp. nov., isolated from the surface seawater.</title>
        <authorList>
            <person name="Wu Y.-H."/>
            <person name="Cheng H."/>
            <person name="Jin X.-B."/>
            <person name="Wang C.-S."/>
            <person name="Xu X.-W."/>
        </authorList>
    </citation>
    <scope>NUCLEOTIDE SEQUENCE [LARGE SCALE GENOMIC DNA]</scope>
    <source>
        <strain evidence="4 5">JW1</strain>
    </source>
</reference>
<dbReference type="AlphaFoldDB" id="A0A1S1MSI1"/>
<evidence type="ECO:0000256" key="1">
    <source>
        <dbReference type="ARBA" id="ARBA00043985"/>
    </source>
</evidence>
<dbReference type="RefSeq" id="WP_070986434.1">
    <property type="nucleotide sequence ID" value="NZ_MKJU01000028.1"/>
</dbReference>
<evidence type="ECO:0000256" key="2">
    <source>
        <dbReference type="SAM" id="Coils"/>
    </source>
</evidence>
<protein>
    <submittedName>
        <fullName evidence="4">Phage shock protein A</fullName>
    </submittedName>
</protein>
<feature type="region of interest" description="Disordered" evidence="3">
    <location>
        <begin position="174"/>
        <end position="217"/>
    </location>
</feature>
<dbReference type="Pfam" id="PF04012">
    <property type="entry name" value="PspA_IM30"/>
    <property type="match status" value="1"/>
</dbReference>
<dbReference type="PANTHER" id="PTHR31088:SF9">
    <property type="entry name" value="PHAGE SHOCK PROTEIN A"/>
    <property type="match status" value="1"/>
</dbReference>
<feature type="compositionally biased region" description="Basic and acidic residues" evidence="3">
    <location>
        <begin position="174"/>
        <end position="184"/>
    </location>
</feature>
<proteinExistence type="inferred from homology"/>
<dbReference type="Proteomes" id="UP000179786">
    <property type="component" value="Unassembled WGS sequence"/>
</dbReference>
<keyword evidence="5" id="KW-1185">Reference proteome</keyword>